<dbReference type="SMART" id="SM00757">
    <property type="entry name" value="CRA"/>
    <property type="match status" value="1"/>
</dbReference>
<dbReference type="SMART" id="SM00449">
    <property type="entry name" value="SPRY"/>
    <property type="match status" value="1"/>
</dbReference>
<dbReference type="PANTHER" id="PTHR12864">
    <property type="entry name" value="RAN BINDING PROTEIN 9-RELATED"/>
    <property type="match status" value="1"/>
</dbReference>
<feature type="region of interest" description="Disordered" evidence="1">
    <location>
        <begin position="442"/>
        <end position="547"/>
    </location>
</feature>
<dbReference type="AlphaFoldDB" id="A0AAN7HXI6"/>
<reference evidence="4 5" key="1">
    <citation type="submission" date="2022-11" db="EMBL/GenBank/DDBJ databases">
        <title>Mucor velutinosus strain NIH1002 WGS.</title>
        <authorList>
            <person name="Subramanian P."/>
            <person name="Mullikin J.C."/>
            <person name="Segre J.A."/>
            <person name="Zelazny A.M."/>
        </authorList>
    </citation>
    <scope>NUCLEOTIDE SEQUENCE [LARGE SCALE GENOMIC DNA]</scope>
    <source>
        <strain evidence="4 5">NIH1002</strain>
    </source>
</reference>
<name>A0AAN7HXI6_9FUNG</name>
<dbReference type="Pfam" id="PF10607">
    <property type="entry name" value="CTLH"/>
    <property type="match status" value="1"/>
</dbReference>
<evidence type="ECO:0000313" key="4">
    <source>
        <dbReference type="EMBL" id="KAK4511281.1"/>
    </source>
</evidence>
<dbReference type="RefSeq" id="XP_064677947.1">
    <property type="nucleotide sequence ID" value="XM_064831667.1"/>
</dbReference>
<keyword evidence="4" id="KW-0808">Transferase</keyword>
<evidence type="ECO:0000313" key="5">
    <source>
        <dbReference type="Proteomes" id="UP001304243"/>
    </source>
</evidence>
<dbReference type="InterPro" id="IPR043136">
    <property type="entry name" value="B30.2/SPRY_sf"/>
</dbReference>
<dbReference type="Proteomes" id="UP001304243">
    <property type="component" value="Unassembled WGS sequence"/>
</dbReference>
<dbReference type="GeneID" id="89956182"/>
<feature type="compositionally biased region" description="Low complexity" evidence="1">
    <location>
        <begin position="533"/>
        <end position="544"/>
    </location>
</feature>
<gene>
    <name evidence="4" type="primary">CLP1</name>
    <name evidence="4" type="ORF">ATC70_012496</name>
</gene>
<dbReference type="Pfam" id="PF00622">
    <property type="entry name" value="SPRY"/>
    <property type="match status" value="1"/>
</dbReference>
<dbReference type="Gene3D" id="2.60.120.920">
    <property type="match status" value="1"/>
</dbReference>
<dbReference type="CDD" id="cd12909">
    <property type="entry name" value="SPRY_RanBP9_10"/>
    <property type="match status" value="1"/>
</dbReference>
<dbReference type="GO" id="GO:0051734">
    <property type="term" value="F:ATP-dependent polynucleotide 5'-hydroxyl-kinase activity"/>
    <property type="evidence" value="ECO:0007669"/>
    <property type="project" value="UniProtKB-EC"/>
</dbReference>
<feature type="domain" description="CTLH" evidence="3">
    <location>
        <begin position="361"/>
        <end position="421"/>
    </location>
</feature>
<dbReference type="InterPro" id="IPR013144">
    <property type="entry name" value="CRA_dom"/>
</dbReference>
<dbReference type="InterPro" id="IPR024964">
    <property type="entry name" value="CTLH/CRA"/>
</dbReference>
<feature type="domain" description="B30.2/SPRY" evidence="2">
    <location>
        <begin position="83"/>
        <end position="272"/>
    </location>
</feature>
<dbReference type="PROSITE" id="PS50896">
    <property type="entry name" value="LISH"/>
    <property type="match status" value="1"/>
</dbReference>
<proteinExistence type="predicted"/>
<accession>A0AAN7HXI6</accession>
<dbReference type="PROSITE" id="PS50897">
    <property type="entry name" value="CTLH"/>
    <property type="match status" value="1"/>
</dbReference>
<feature type="compositionally biased region" description="Acidic residues" evidence="1">
    <location>
        <begin position="501"/>
        <end position="510"/>
    </location>
</feature>
<comment type="caution">
    <text evidence="4">The sequence shown here is derived from an EMBL/GenBank/DDBJ whole genome shotgun (WGS) entry which is preliminary data.</text>
</comment>
<dbReference type="EMBL" id="JASEJX010000030">
    <property type="protein sequence ID" value="KAK4511281.1"/>
    <property type="molecule type" value="Genomic_DNA"/>
</dbReference>
<feature type="compositionally biased region" description="Polar residues" evidence="1">
    <location>
        <begin position="487"/>
        <end position="496"/>
    </location>
</feature>
<dbReference type="InterPro" id="IPR035782">
    <property type="entry name" value="SPRY_RanBP9/10"/>
</dbReference>
<protein>
    <submittedName>
        <fullName evidence="4">Cleavage polyadenylation factor subunit clp1</fullName>
        <ecNumber evidence="4">2.7.1.78</ecNumber>
    </submittedName>
</protein>
<dbReference type="InterPro" id="IPR003877">
    <property type="entry name" value="SPRY_dom"/>
</dbReference>
<feature type="compositionally biased region" description="Polar residues" evidence="1">
    <location>
        <begin position="521"/>
        <end position="531"/>
    </location>
</feature>
<dbReference type="InterPro" id="IPR013320">
    <property type="entry name" value="ConA-like_dom_sf"/>
</dbReference>
<dbReference type="InterPro" id="IPR001870">
    <property type="entry name" value="B30.2/SPRY"/>
</dbReference>
<dbReference type="InterPro" id="IPR050618">
    <property type="entry name" value="Ubq-SigPath_Reg"/>
</dbReference>
<evidence type="ECO:0000259" key="2">
    <source>
        <dbReference type="PROSITE" id="PS50188"/>
    </source>
</evidence>
<dbReference type="Pfam" id="PF08513">
    <property type="entry name" value="LisH"/>
    <property type="match status" value="1"/>
</dbReference>
<dbReference type="SUPFAM" id="SSF49899">
    <property type="entry name" value="Concanavalin A-like lectins/glucanases"/>
    <property type="match status" value="1"/>
</dbReference>
<dbReference type="InterPro" id="IPR006594">
    <property type="entry name" value="LisH"/>
</dbReference>
<keyword evidence="5" id="KW-1185">Reference proteome</keyword>
<organism evidence="4 5">
    <name type="scientific">Mucor velutinosus</name>
    <dbReference type="NCBI Taxonomy" id="708070"/>
    <lineage>
        <taxon>Eukaryota</taxon>
        <taxon>Fungi</taxon>
        <taxon>Fungi incertae sedis</taxon>
        <taxon>Mucoromycota</taxon>
        <taxon>Mucoromycotina</taxon>
        <taxon>Mucoromycetes</taxon>
        <taxon>Mucorales</taxon>
        <taxon>Mucorineae</taxon>
        <taxon>Mucoraceae</taxon>
        <taxon>Mucor</taxon>
    </lineage>
</organism>
<dbReference type="InterPro" id="IPR006595">
    <property type="entry name" value="CTLH_C"/>
</dbReference>
<dbReference type="PROSITE" id="PS50188">
    <property type="entry name" value="B302_SPRY"/>
    <property type="match status" value="1"/>
</dbReference>
<evidence type="ECO:0000256" key="1">
    <source>
        <dbReference type="SAM" id="MobiDB-lite"/>
    </source>
</evidence>
<sequence>MASITPTYNAAFPSLHQTGLISQRRASAHHHPTTPPFIQRSIAPPKFPSYLKQTLYAKLALEQYKFYQQKHEIKPLPNNASKKSTTTCLEEEQLEEMDLRLPTLWNSRDKSKNIEIGTNGIDLAYIGPGKQETHAALARSNFPMRPQCGIFYYEMKVISKGDDGYIGIGFCAASNKVERLPGWDPDSWGYHGDDGHSFAGSGTGKNYGPCFTTGDVVGCGVNFADNTAFYTKNGKFIGIAFTDMNLKQPIFPAVGLRTPGEQVTVNFGHEPFVYDIAQYVSDQRIKFIDEITLQNSSRHKEANRKEESYSKEVMDQLILSYLVHHGYTGTAKAVVQNAGHVSGQELFLSPNNDISKAGEQDMEERQLIRSAIIHGHIDQAITLINKYFPGVLQEEGRGEELQLSLKCGKFVEMMREYCECSKSRRLRTNSVDSRISAETSDQFLNANEDRTTRSNSVSGPVIAHSSHANPVPPPGRRLSYAAIAASLSPSNSTEVPRQQDDSMDVDDEMDPNSKMDRAPDSTASSHGNGNAWSRRPSITASSSSNAVNGDYLSVPVNEENSTSSTEVADSLKLVMQYGQKLQNEYQNDTQKTRSKLVDIFSLLAYNDPYSSPKAHLLKISRRDALATDVNAAILAFQNRPEMPAMERIYRQIILCNKELAFEGSGKAALINIDDYCANDIEKSSADSNCSYNAESMIS</sequence>
<evidence type="ECO:0000259" key="3">
    <source>
        <dbReference type="PROSITE" id="PS50897"/>
    </source>
</evidence>
<dbReference type="EC" id="2.7.1.78" evidence="4"/>